<dbReference type="AlphaFoldDB" id="K8NYP3"/>
<reference evidence="2 3" key="1">
    <citation type="submission" date="2012-04" db="EMBL/GenBank/DDBJ databases">
        <title>The Genome Sequence of Afipia clevelandensis ATCC 49720.</title>
        <authorList>
            <consortium name="The Broad Institute Genome Sequencing Platform"/>
            <person name="Earl A."/>
            <person name="Ward D."/>
            <person name="Feldgarden M."/>
            <person name="Gevers D."/>
            <person name="Huys G."/>
            <person name="Walker B."/>
            <person name="Young S.K."/>
            <person name="Zeng Q."/>
            <person name="Gargeya S."/>
            <person name="Fitzgerald M."/>
            <person name="Haas B."/>
            <person name="Abouelleil A."/>
            <person name="Alvarado L."/>
            <person name="Arachchi H.M."/>
            <person name="Berlin A."/>
            <person name="Chapman S.B."/>
            <person name="Goldberg J."/>
            <person name="Griggs A."/>
            <person name="Gujja S."/>
            <person name="Hansen M."/>
            <person name="Howarth C."/>
            <person name="Imamovic A."/>
            <person name="Larimer J."/>
            <person name="McCowen C."/>
            <person name="Montmayeur A."/>
            <person name="Murphy C."/>
            <person name="Neiman D."/>
            <person name="Pearson M."/>
            <person name="Priest M."/>
            <person name="Roberts A."/>
            <person name="Saif S."/>
            <person name="Shea T."/>
            <person name="Sisk P."/>
            <person name="Sykes S."/>
            <person name="Wortman J."/>
            <person name="Nusbaum C."/>
            <person name="Birren B."/>
        </authorList>
    </citation>
    <scope>NUCLEOTIDE SEQUENCE [LARGE SCALE GENOMIC DNA]</scope>
    <source>
        <strain evidence="2 3">ATCC 49720</strain>
    </source>
</reference>
<organism evidence="2 3">
    <name type="scientific">Afipia clevelandensis ATCC 49720</name>
    <dbReference type="NCBI Taxonomy" id="883079"/>
    <lineage>
        <taxon>Bacteria</taxon>
        <taxon>Pseudomonadati</taxon>
        <taxon>Pseudomonadota</taxon>
        <taxon>Alphaproteobacteria</taxon>
        <taxon>Hyphomicrobiales</taxon>
        <taxon>Nitrobacteraceae</taxon>
        <taxon>Afipia</taxon>
    </lineage>
</organism>
<dbReference type="Proteomes" id="UP000001095">
    <property type="component" value="Unassembled WGS sequence"/>
</dbReference>
<dbReference type="OrthoDB" id="8265267at2"/>
<dbReference type="RefSeq" id="WP_002714402.1">
    <property type="nucleotide sequence ID" value="NZ_KB375281.1"/>
</dbReference>
<accession>K8NYP3</accession>
<comment type="caution">
    <text evidence="2">The sequence shown here is derived from an EMBL/GenBank/DDBJ whole genome shotgun (WGS) entry which is preliminary data.</text>
</comment>
<dbReference type="EMBL" id="AGWY01000015">
    <property type="protein sequence ID" value="EKS32555.1"/>
    <property type="molecule type" value="Genomic_DNA"/>
</dbReference>
<evidence type="ECO:0000313" key="2">
    <source>
        <dbReference type="EMBL" id="EKS32555.1"/>
    </source>
</evidence>
<protein>
    <recommendedName>
        <fullName evidence="4">Lectin-like protein BA14k</fullName>
    </recommendedName>
</protein>
<dbReference type="PATRIC" id="fig|883079.3.peg.3611"/>
<keyword evidence="3" id="KW-1185">Reference proteome</keyword>
<proteinExistence type="predicted"/>
<evidence type="ECO:0000256" key="1">
    <source>
        <dbReference type="SAM" id="SignalP"/>
    </source>
</evidence>
<feature type="signal peptide" evidence="1">
    <location>
        <begin position="1"/>
        <end position="23"/>
    </location>
</feature>
<evidence type="ECO:0000313" key="3">
    <source>
        <dbReference type="Proteomes" id="UP000001095"/>
    </source>
</evidence>
<keyword evidence="1" id="KW-0732">Signal</keyword>
<name>K8NYP3_9BRAD</name>
<sequence length="186" mass="20023">MKKVSLFAAAAAVTALAASPVFAKDSMEPRSTTHVKSYKHNMKRMKTSSRMYRHRDAAYLRSASQGWGDRANWNGRGDWNNRGWDNRSSGFWPADVVGGAIGTAGAIATGAVNTAGAIATAPFGGPYRDGYAYRDTYAYGGPEYAAGYNYDGVAIAYSPNYAARNGFVCQPGTMFKNKAGQMQLCQ</sequence>
<feature type="chain" id="PRO_5003919538" description="Lectin-like protein BA14k" evidence="1">
    <location>
        <begin position="24"/>
        <end position="186"/>
    </location>
</feature>
<dbReference type="HOGENOM" id="CLU_116694_0_0_5"/>
<evidence type="ECO:0008006" key="4">
    <source>
        <dbReference type="Google" id="ProtNLM"/>
    </source>
</evidence>
<gene>
    <name evidence="2" type="ORF">HMPREF9696_03532</name>
</gene>